<dbReference type="EMBL" id="JAQQFM010000019">
    <property type="protein sequence ID" value="MFL9927609.1"/>
    <property type="molecule type" value="Genomic_DNA"/>
</dbReference>
<comment type="caution">
    <text evidence="1">The sequence shown here is derived from an EMBL/GenBank/DDBJ whole genome shotgun (WGS) entry which is preliminary data.</text>
</comment>
<proteinExistence type="predicted"/>
<evidence type="ECO:0000313" key="2">
    <source>
        <dbReference type="Proteomes" id="UP001629246"/>
    </source>
</evidence>
<dbReference type="RefSeq" id="WP_408160847.1">
    <property type="nucleotide sequence ID" value="NZ_JAQQFM010000019.1"/>
</dbReference>
<reference evidence="1 2" key="1">
    <citation type="journal article" date="2024" name="Chem. Sci.">
        <title>Discovery of megapolipeptins by genome mining of a Burkholderiales bacteria collection.</title>
        <authorList>
            <person name="Paulo B.S."/>
            <person name="Recchia M.J.J."/>
            <person name="Lee S."/>
            <person name="Fergusson C.H."/>
            <person name="Romanowski S.B."/>
            <person name="Hernandez A."/>
            <person name="Krull N."/>
            <person name="Liu D.Y."/>
            <person name="Cavanagh H."/>
            <person name="Bos A."/>
            <person name="Gray C.A."/>
            <person name="Murphy B.T."/>
            <person name="Linington R.G."/>
            <person name="Eustaquio A.S."/>
        </authorList>
    </citation>
    <scope>NUCLEOTIDE SEQUENCE [LARGE SCALE GENOMIC DNA]</scope>
    <source>
        <strain evidence="1 2">RL21-008-BIB-A</strain>
    </source>
</reference>
<dbReference type="SUPFAM" id="SSF51230">
    <property type="entry name" value="Single hybrid motif"/>
    <property type="match status" value="1"/>
</dbReference>
<dbReference type="Gene3D" id="2.40.50.100">
    <property type="match status" value="1"/>
</dbReference>
<dbReference type="Proteomes" id="UP001629246">
    <property type="component" value="Unassembled WGS sequence"/>
</dbReference>
<evidence type="ECO:0008006" key="3">
    <source>
        <dbReference type="Google" id="ProtNLM"/>
    </source>
</evidence>
<keyword evidence="2" id="KW-1185">Reference proteome</keyword>
<gene>
    <name evidence="1" type="ORF">PQR62_25285</name>
</gene>
<accession>A0ABW9AGI7</accession>
<organism evidence="1 2">
    <name type="scientific">Herbaspirillum lusitanum</name>
    <dbReference type="NCBI Taxonomy" id="213312"/>
    <lineage>
        <taxon>Bacteria</taxon>
        <taxon>Pseudomonadati</taxon>
        <taxon>Pseudomonadota</taxon>
        <taxon>Betaproteobacteria</taxon>
        <taxon>Burkholderiales</taxon>
        <taxon>Oxalobacteraceae</taxon>
        <taxon>Herbaspirillum</taxon>
    </lineage>
</organism>
<sequence>MNLDELRALIALMDASDLTLLELKRPAADLRLRLEAARSEAAARSASGAAVVPALAANSAEAAVQVKAPAFGIFTTRHPARGEAFCADGQQVEQGQTLGMLRINELYVPVISPAAGTLRRLVEEETLTGYATPLFDIVV</sequence>
<evidence type="ECO:0000313" key="1">
    <source>
        <dbReference type="EMBL" id="MFL9927609.1"/>
    </source>
</evidence>
<dbReference type="InterPro" id="IPR011053">
    <property type="entry name" value="Single_hybrid_motif"/>
</dbReference>
<protein>
    <recommendedName>
        <fullName evidence="3">Biotin carboxyl carrier protein</fullName>
    </recommendedName>
</protein>
<name>A0ABW9AGI7_9BURK</name>